<protein>
    <submittedName>
        <fullName evidence="2">Uncharacterized protein</fullName>
    </submittedName>
</protein>
<feature type="compositionally biased region" description="Basic residues" evidence="1">
    <location>
        <begin position="18"/>
        <end position="30"/>
    </location>
</feature>
<organism evidence="2 3">
    <name type="scientific">Dothistroma septosporum (strain NZE10 / CBS 128990)</name>
    <name type="common">Red band needle blight fungus</name>
    <name type="synonym">Mycosphaerella pini</name>
    <dbReference type="NCBI Taxonomy" id="675120"/>
    <lineage>
        <taxon>Eukaryota</taxon>
        <taxon>Fungi</taxon>
        <taxon>Dikarya</taxon>
        <taxon>Ascomycota</taxon>
        <taxon>Pezizomycotina</taxon>
        <taxon>Dothideomycetes</taxon>
        <taxon>Dothideomycetidae</taxon>
        <taxon>Mycosphaerellales</taxon>
        <taxon>Mycosphaerellaceae</taxon>
        <taxon>Dothistroma</taxon>
    </lineage>
</organism>
<dbReference type="HOGENOM" id="CLU_1288876_0_0_1"/>
<feature type="region of interest" description="Disordered" evidence="1">
    <location>
        <begin position="1"/>
        <end position="73"/>
    </location>
</feature>
<sequence length="214" mass="23824">MPIGDKRKADALGENYMHSKRAAMSHHGHRSAHDSALSTSQKAKEGQPMNDGISWTQQQTITPPTSPLDHDGLPSDLDMEMTDFESPSIEHFQRRISDFCSHHIHLFGQAHQSGIKNAHRELRSSRDRDTTLTAGEVFVASLHDYVQDLQQAAIQQIQWRASIRNIGAAKEVLYAADAVLSQLDAQILSMGAEAENLMQEILMLRGHDHASLMP</sequence>
<dbReference type="AlphaFoldDB" id="N1PT26"/>
<feature type="compositionally biased region" description="Basic and acidic residues" evidence="1">
    <location>
        <begin position="1"/>
        <end position="11"/>
    </location>
</feature>
<evidence type="ECO:0000313" key="3">
    <source>
        <dbReference type="Proteomes" id="UP000016933"/>
    </source>
</evidence>
<name>N1PT26_DOTSN</name>
<dbReference type="OrthoDB" id="10502133at2759"/>
<dbReference type="Proteomes" id="UP000016933">
    <property type="component" value="Unassembled WGS sequence"/>
</dbReference>
<evidence type="ECO:0000313" key="2">
    <source>
        <dbReference type="EMBL" id="EME46532.1"/>
    </source>
</evidence>
<proteinExistence type="predicted"/>
<accession>N1PT26</accession>
<keyword evidence="3" id="KW-1185">Reference proteome</keyword>
<gene>
    <name evidence="2" type="ORF">DOTSEDRAFT_22585</name>
</gene>
<reference evidence="3" key="1">
    <citation type="journal article" date="2012" name="PLoS Genet.">
        <title>The genomes of the fungal plant pathogens Cladosporium fulvum and Dothistroma septosporum reveal adaptation to different hosts and lifestyles but also signatures of common ancestry.</title>
        <authorList>
            <person name="de Wit P.J.G.M."/>
            <person name="van der Burgt A."/>
            <person name="Oekmen B."/>
            <person name="Stergiopoulos I."/>
            <person name="Abd-Elsalam K.A."/>
            <person name="Aerts A.L."/>
            <person name="Bahkali A.H."/>
            <person name="Beenen H.G."/>
            <person name="Chettri P."/>
            <person name="Cox M.P."/>
            <person name="Datema E."/>
            <person name="de Vries R.P."/>
            <person name="Dhillon B."/>
            <person name="Ganley A.R."/>
            <person name="Griffiths S.A."/>
            <person name="Guo Y."/>
            <person name="Hamelin R.C."/>
            <person name="Henrissat B."/>
            <person name="Kabir M.S."/>
            <person name="Jashni M.K."/>
            <person name="Kema G."/>
            <person name="Klaubauf S."/>
            <person name="Lapidus A."/>
            <person name="Levasseur A."/>
            <person name="Lindquist E."/>
            <person name="Mehrabi R."/>
            <person name="Ohm R.A."/>
            <person name="Owen T.J."/>
            <person name="Salamov A."/>
            <person name="Schwelm A."/>
            <person name="Schijlen E."/>
            <person name="Sun H."/>
            <person name="van den Burg H.A."/>
            <person name="van Ham R.C.H.J."/>
            <person name="Zhang S."/>
            <person name="Goodwin S.B."/>
            <person name="Grigoriev I.V."/>
            <person name="Collemare J."/>
            <person name="Bradshaw R.E."/>
        </authorList>
    </citation>
    <scope>NUCLEOTIDE SEQUENCE [LARGE SCALE GENOMIC DNA]</scope>
    <source>
        <strain evidence="3">NZE10 / CBS 128990</strain>
    </source>
</reference>
<dbReference type="EMBL" id="KB446537">
    <property type="protein sequence ID" value="EME46532.1"/>
    <property type="molecule type" value="Genomic_DNA"/>
</dbReference>
<dbReference type="OMA" id="EFAHDSA"/>
<dbReference type="eggNOG" id="ENOG502R2JA">
    <property type="taxonomic scope" value="Eukaryota"/>
</dbReference>
<evidence type="ECO:0000256" key="1">
    <source>
        <dbReference type="SAM" id="MobiDB-lite"/>
    </source>
</evidence>
<reference evidence="2 3" key="2">
    <citation type="journal article" date="2012" name="PLoS Pathog.">
        <title>Diverse lifestyles and strategies of plant pathogenesis encoded in the genomes of eighteen Dothideomycetes fungi.</title>
        <authorList>
            <person name="Ohm R.A."/>
            <person name="Feau N."/>
            <person name="Henrissat B."/>
            <person name="Schoch C.L."/>
            <person name="Horwitz B.A."/>
            <person name="Barry K.W."/>
            <person name="Condon B.J."/>
            <person name="Copeland A.C."/>
            <person name="Dhillon B."/>
            <person name="Glaser F."/>
            <person name="Hesse C.N."/>
            <person name="Kosti I."/>
            <person name="LaButti K."/>
            <person name="Lindquist E.A."/>
            <person name="Lucas S."/>
            <person name="Salamov A.A."/>
            <person name="Bradshaw R.E."/>
            <person name="Ciuffetti L."/>
            <person name="Hamelin R.C."/>
            <person name="Kema G.H.J."/>
            <person name="Lawrence C."/>
            <person name="Scott J.A."/>
            <person name="Spatafora J.W."/>
            <person name="Turgeon B.G."/>
            <person name="de Wit P.J.G.M."/>
            <person name="Zhong S."/>
            <person name="Goodwin S.B."/>
            <person name="Grigoriev I.V."/>
        </authorList>
    </citation>
    <scope>NUCLEOTIDE SEQUENCE [LARGE SCALE GENOMIC DNA]</scope>
    <source>
        <strain evidence="3">NZE10 / CBS 128990</strain>
    </source>
</reference>